<accession>A0A8X6XLQ5</accession>
<protein>
    <submittedName>
        <fullName evidence="2">Uncharacterized protein</fullName>
    </submittedName>
</protein>
<proteinExistence type="predicted"/>
<dbReference type="OrthoDB" id="6422396at2759"/>
<dbReference type="AlphaFoldDB" id="A0A8X6XLQ5"/>
<evidence type="ECO:0000256" key="1">
    <source>
        <dbReference type="SAM" id="MobiDB-lite"/>
    </source>
</evidence>
<comment type="caution">
    <text evidence="2">The sequence shown here is derived from an EMBL/GenBank/DDBJ whole genome shotgun (WGS) entry which is preliminary data.</text>
</comment>
<evidence type="ECO:0000313" key="3">
    <source>
        <dbReference type="Proteomes" id="UP000886998"/>
    </source>
</evidence>
<feature type="region of interest" description="Disordered" evidence="1">
    <location>
        <begin position="46"/>
        <end position="65"/>
    </location>
</feature>
<organism evidence="2 3">
    <name type="scientific">Trichonephila inaurata madagascariensis</name>
    <dbReference type="NCBI Taxonomy" id="2747483"/>
    <lineage>
        <taxon>Eukaryota</taxon>
        <taxon>Metazoa</taxon>
        <taxon>Ecdysozoa</taxon>
        <taxon>Arthropoda</taxon>
        <taxon>Chelicerata</taxon>
        <taxon>Arachnida</taxon>
        <taxon>Araneae</taxon>
        <taxon>Araneomorphae</taxon>
        <taxon>Entelegynae</taxon>
        <taxon>Araneoidea</taxon>
        <taxon>Nephilidae</taxon>
        <taxon>Trichonephila</taxon>
        <taxon>Trichonephila inaurata</taxon>
    </lineage>
</organism>
<dbReference type="EMBL" id="BMAV01010090">
    <property type="protein sequence ID" value="GFY54942.1"/>
    <property type="molecule type" value="Genomic_DNA"/>
</dbReference>
<gene>
    <name evidence="2" type="ORF">TNIN_19561</name>
</gene>
<dbReference type="Proteomes" id="UP000886998">
    <property type="component" value="Unassembled WGS sequence"/>
</dbReference>
<evidence type="ECO:0000313" key="2">
    <source>
        <dbReference type="EMBL" id="GFY54942.1"/>
    </source>
</evidence>
<keyword evidence="3" id="KW-1185">Reference proteome</keyword>
<name>A0A8X6XLQ5_9ARAC</name>
<reference evidence="2" key="1">
    <citation type="submission" date="2020-08" db="EMBL/GenBank/DDBJ databases">
        <title>Multicomponent nature underlies the extraordinary mechanical properties of spider dragline silk.</title>
        <authorList>
            <person name="Kono N."/>
            <person name="Nakamura H."/>
            <person name="Mori M."/>
            <person name="Yoshida Y."/>
            <person name="Ohtoshi R."/>
            <person name="Malay A.D."/>
            <person name="Moran D.A.P."/>
            <person name="Tomita M."/>
            <person name="Numata K."/>
            <person name="Arakawa K."/>
        </authorList>
    </citation>
    <scope>NUCLEOTIDE SEQUENCE</scope>
</reference>
<sequence length="88" mass="9773">MDIPITFVPHKASKIAHTMRTALVAHQYGLHASQIIPSIPRASSLPVRPSIGSPGRHPGALVTPSVGHRTWHSQELVLRPWIDQKFRM</sequence>